<sequence length="266" mass="28500">MKKIIYLIFACVAILSACKKGKFVENTEYERLGVADPKYTYLKFLNVTPSSPTINFYIDGAKFTSGQSTSGVENAGYNYTTATSLYPDFGYAVTAPGSRKLTAKIIPSVTVDPSLEVLNTTITPAAGKYYTIFTSGVYSTTNKSVGPVLVVEDVRPALDTSKVFVRVINLYNGGPNVDLIRNSTGTKLVSNLPYGAASPFAEIGSPGVGVAPAVLYTLNNAATNTALASNVSYSFTKGRAYTIFLKGILGNATFPLTLTNYTTFYY</sequence>
<comment type="caution">
    <text evidence="2">The sequence shown here is derived from an EMBL/GenBank/DDBJ whole genome shotgun (WGS) entry which is preliminary data.</text>
</comment>
<accession>A0A4R0N2F9</accession>
<dbReference type="EMBL" id="SJSK01000001">
    <property type="protein sequence ID" value="TCC94019.1"/>
    <property type="molecule type" value="Genomic_DNA"/>
</dbReference>
<feature type="domain" description="DUF4397" evidence="1">
    <location>
        <begin position="41"/>
        <end position="179"/>
    </location>
</feature>
<gene>
    <name evidence="2" type="ORF">EZ428_04390</name>
</gene>
<protein>
    <submittedName>
        <fullName evidence="2">DUF4397 domain-containing protein</fullName>
    </submittedName>
</protein>
<keyword evidence="3" id="KW-1185">Reference proteome</keyword>
<name>A0A4R0N2F9_9SPHI</name>
<dbReference type="PROSITE" id="PS51257">
    <property type="entry name" value="PROKAR_LIPOPROTEIN"/>
    <property type="match status" value="1"/>
</dbReference>
<dbReference type="Pfam" id="PF14344">
    <property type="entry name" value="DUF4397"/>
    <property type="match status" value="1"/>
</dbReference>
<dbReference type="AlphaFoldDB" id="A0A4R0N2F9"/>
<evidence type="ECO:0000313" key="2">
    <source>
        <dbReference type="EMBL" id="TCC94019.1"/>
    </source>
</evidence>
<dbReference type="RefSeq" id="WP_131551883.1">
    <property type="nucleotide sequence ID" value="NZ_SJSK01000001.1"/>
</dbReference>
<evidence type="ECO:0000313" key="3">
    <source>
        <dbReference type="Proteomes" id="UP000292884"/>
    </source>
</evidence>
<dbReference type="Proteomes" id="UP000292884">
    <property type="component" value="Unassembled WGS sequence"/>
</dbReference>
<dbReference type="InterPro" id="IPR025510">
    <property type="entry name" value="DUF4397"/>
</dbReference>
<dbReference type="OrthoDB" id="9792011at2"/>
<organism evidence="2 3">
    <name type="scientific">Pedobacter frigiditerrae</name>
    <dbReference type="NCBI Taxonomy" id="2530452"/>
    <lineage>
        <taxon>Bacteria</taxon>
        <taxon>Pseudomonadati</taxon>
        <taxon>Bacteroidota</taxon>
        <taxon>Sphingobacteriia</taxon>
        <taxon>Sphingobacteriales</taxon>
        <taxon>Sphingobacteriaceae</taxon>
        <taxon>Pedobacter</taxon>
    </lineage>
</organism>
<reference evidence="2 3" key="1">
    <citation type="submission" date="2019-02" db="EMBL/GenBank/DDBJ databases">
        <title>Pedobacter sp. RP-1-13 sp. nov., isolated from Arctic soil.</title>
        <authorList>
            <person name="Dahal R.H."/>
        </authorList>
    </citation>
    <scope>NUCLEOTIDE SEQUENCE [LARGE SCALE GENOMIC DNA]</scope>
    <source>
        <strain evidence="2 3">RP-1-13</strain>
    </source>
</reference>
<proteinExistence type="predicted"/>
<evidence type="ECO:0000259" key="1">
    <source>
        <dbReference type="Pfam" id="PF14344"/>
    </source>
</evidence>